<dbReference type="PANTHER" id="PTHR46066">
    <property type="entry name" value="CHITINASE DOMAIN-CONTAINING PROTEIN 1 FAMILY MEMBER"/>
    <property type="match status" value="1"/>
</dbReference>
<evidence type="ECO:0000259" key="3">
    <source>
        <dbReference type="PROSITE" id="PS51782"/>
    </source>
</evidence>
<dbReference type="InterPro" id="IPR001223">
    <property type="entry name" value="Glyco_hydro18_cat"/>
</dbReference>
<evidence type="ECO:0000313" key="6">
    <source>
        <dbReference type="Proteomes" id="UP001597493"/>
    </source>
</evidence>
<comment type="caution">
    <text evidence="5">The sequence shown here is derived from an EMBL/GenBank/DDBJ whole genome shotgun (WGS) entry which is preliminary data.</text>
</comment>
<dbReference type="Gene3D" id="3.20.20.80">
    <property type="entry name" value="Glycosidases"/>
    <property type="match status" value="1"/>
</dbReference>
<keyword evidence="6" id="KW-1185">Reference proteome</keyword>
<dbReference type="EMBL" id="JBHUMY010000014">
    <property type="protein sequence ID" value="MFD2661511.1"/>
    <property type="molecule type" value="Genomic_DNA"/>
</dbReference>
<dbReference type="InterPro" id="IPR036779">
    <property type="entry name" value="LysM_dom_sf"/>
</dbReference>
<dbReference type="PANTHER" id="PTHR46066:SF2">
    <property type="entry name" value="CHITINASE DOMAIN-CONTAINING PROTEIN 1"/>
    <property type="match status" value="1"/>
</dbReference>
<dbReference type="SMART" id="SM00636">
    <property type="entry name" value="Glyco_18"/>
    <property type="match status" value="1"/>
</dbReference>
<dbReference type="Gene3D" id="3.10.350.10">
    <property type="entry name" value="LysM domain"/>
    <property type="match status" value="2"/>
</dbReference>
<evidence type="ECO:0000256" key="2">
    <source>
        <dbReference type="ARBA" id="ARBA00023295"/>
    </source>
</evidence>
<dbReference type="PROSITE" id="PS51910">
    <property type="entry name" value="GH18_2"/>
    <property type="match status" value="1"/>
</dbReference>
<dbReference type="Gene3D" id="3.10.50.10">
    <property type="match status" value="1"/>
</dbReference>
<dbReference type="InterPro" id="IPR041704">
    <property type="entry name" value="CFLE_GH18"/>
</dbReference>
<evidence type="ECO:0000313" key="5">
    <source>
        <dbReference type="EMBL" id="MFD2661511.1"/>
    </source>
</evidence>
<dbReference type="PROSITE" id="PS51782">
    <property type="entry name" value="LYSM"/>
    <property type="match status" value="2"/>
</dbReference>
<dbReference type="CDD" id="cd00118">
    <property type="entry name" value="LysM"/>
    <property type="match status" value="2"/>
</dbReference>
<dbReference type="InterPro" id="IPR017853">
    <property type="entry name" value="GH"/>
</dbReference>
<dbReference type="Pfam" id="PF00704">
    <property type="entry name" value="Glyco_hydro_18"/>
    <property type="match status" value="1"/>
</dbReference>
<dbReference type="SUPFAM" id="SSF54106">
    <property type="entry name" value="LysM domain"/>
    <property type="match status" value="2"/>
</dbReference>
<dbReference type="InterPro" id="IPR011583">
    <property type="entry name" value="Chitinase_II/V-like_cat"/>
</dbReference>
<gene>
    <name evidence="5" type="ORF">ACFSW5_14755</name>
</gene>
<keyword evidence="2" id="KW-0326">Glycosidase</keyword>
<reference evidence="6" key="1">
    <citation type="journal article" date="2019" name="Int. J. Syst. Evol. Microbiol.">
        <title>The Global Catalogue of Microorganisms (GCM) 10K type strain sequencing project: providing services to taxonomists for standard genome sequencing and annotation.</title>
        <authorList>
            <consortium name="The Broad Institute Genomics Platform"/>
            <consortium name="The Broad Institute Genome Sequencing Center for Infectious Disease"/>
            <person name="Wu L."/>
            <person name="Ma J."/>
        </authorList>
    </citation>
    <scope>NUCLEOTIDE SEQUENCE [LARGE SCALE GENOMIC DNA]</scope>
    <source>
        <strain evidence="6">TISTR 1827</strain>
    </source>
</reference>
<protein>
    <submittedName>
        <fullName evidence="5">Glycosyl hydrolase family 18 protein</fullName>
    </submittedName>
</protein>
<name>A0ABW5QZP1_9BACL</name>
<dbReference type="CDD" id="cd02874">
    <property type="entry name" value="GH18_CFLE_spore_hydrolase"/>
    <property type="match status" value="1"/>
</dbReference>
<evidence type="ECO:0000256" key="1">
    <source>
        <dbReference type="ARBA" id="ARBA00022801"/>
    </source>
</evidence>
<organism evidence="5 6">
    <name type="scientific">Paenibacillus thailandensis</name>
    <dbReference type="NCBI Taxonomy" id="393250"/>
    <lineage>
        <taxon>Bacteria</taxon>
        <taxon>Bacillati</taxon>
        <taxon>Bacillota</taxon>
        <taxon>Bacilli</taxon>
        <taxon>Bacillales</taxon>
        <taxon>Paenibacillaceae</taxon>
        <taxon>Paenibacillus</taxon>
    </lineage>
</organism>
<feature type="domain" description="LysM" evidence="3">
    <location>
        <begin position="2"/>
        <end position="46"/>
    </location>
</feature>
<feature type="domain" description="GH18" evidence="4">
    <location>
        <begin position="110"/>
        <end position="433"/>
    </location>
</feature>
<dbReference type="SMART" id="SM00257">
    <property type="entry name" value="LysM"/>
    <property type="match status" value="2"/>
</dbReference>
<accession>A0ABW5QZP1</accession>
<dbReference type="Pfam" id="PF01476">
    <property type="entry name" value="LysM"/>
    <property type="match status" value="2"/>
</dbReference>
<dbReference type="GO" id="GO:0016787">
    <property type="term" value="F:hydrolase activity"/>
    <property type="evidence" value="ECO:0007669"/>
    <property type="project" value="UniProtKB-KW"/>
</dbReference>
<keyword evidence="1 5" id="KW-0378">Hydrolase</keyword>
<sequence>MRIVVVRKGDTLWRLARRYGTTAERLADVNGLTDPDALAVGQAIVIPGTDDRLAARNEPHQVAGGESMSSIANQYGVSLKSLMQQNGIFNPALASAGSMLSIPAETKPTIEANGYVQPGSAGEAEVRNNAASLTYVSPFSYAVSSDGSLAALDDAALIQAALDGGAAPMMVISNFVGGTFDSDIVSRLLNDANAGSRLIANVVSVMQAKGYTALNVDFEYVPAADKERYHALLRQLTDTLHHYGYLVSSALAPKTSSAQQGLLYEGHDYAAQGKIVDFVILMTYEWGWFGGKPMAVAPLNEVNKVVRYAVSVIPPDKILMGMPLYGYDWTLPYAEGTTAETLSHKEAVDRAVRMGAAIQYDEQAESPYYTYYDGSGKEHIVWFEDARSVQAKYNLVKTYGLRGVSFWVLGVSFAQNWYVLNANFHIAKRSAGS</sequence>
<dbReference type="Proteomes" id="UP001597493">
    <property type="component" value="Unassembled WGS sequence"/>
</dbReference>
<evidence type="ECO:0000259" key="4">
    <source>
        <dbReference type="PROSITE" id="PS51910"/>
    </source>
</evidence>
<dbReference type="InterPro" id="IPR029070">
    <property type="entry name" value="Chitinase_insertion_sf"/>
</dbReference>
<dbReference type="InterPro" id="IPR018392">
    <property type="entry name" value="LysM"/>
</dbReference>
<feature type="domain" description="LysM" evidence="3">
    <location>
        <begin position="58"/>
        <end position="102"/>
    </location>
</feature>
<dbReference type="RefSeq" id="WP_379274463.1">
    <property type="nucleotide sequence ID" value="NZ_JBHUGT010000023.1"/>
</dbReference>
<proteinExistence type="predicted"/>
<dbReference type="SUPFAM" id="SSF51445">
    <property type="entry name" value="(Trans)glycosidases"/>
    <property type="match status" value="1"/>
</dbReference>